<keyword evidence="4" id="KW-1185">Reference proteome</keyword>
<dbReference type="RefSeq" id="XP_020062811.1">
    <property type="nucleotide sequence ID" value="XM_020210440.1"/>
</dbReference>
<dbReference type="SUPFAM" id="SSF51430">
    <property type="entry name" value="NAD(P)-linked oxidoreductase"/>
    <property type="match status" value="1"/>
</dbReference>
<dbReference type="Pfam" id="PF00248">
    <property type="entry name" value="Aldo_ket_red"/>
    <property type="match status" value="1"/>
</dbReference>
<evidence type="ECO:0000259" key="2">
    <source>
        <dbReference type="Pfam" id="PF00248"/>
    </source>
</evidence>
<sequence>MTDLAPIGPTVVATPYSIKNLPPLIIGGAVFNTQYTSNPQSLPIAQVLHKAFELGLNAIDTSPYYGPSEELLGNALKSLLFTRDQYYICTKAGRIKLNEFDYSRANVRASVARSLQRLGTSYLDLVYMHDIEFVEAPQIYEALKELKKLKQEGLIKNFGVSGYPVDYLYEIALGSYQDPEIGALDAILSYSNGCIQNVSLFDYYDKFHKECGIGKLMNGSILSMSLLRSGSTLSFHPAAQTLKDKVAEVAQYLESQHQVELADLATRFALKKWLFDSAVQPEDSEEHEWNAVTSTVLGVSSIRELDVAISSYWQVKRNIGGINEKDELLFQKVKELLGDHFNEVWPSGIDRS</sequence>
<reference evidence="4" key="1">
    <citation type="submission" date="2016-05" db="EMBL/GenBank/DDBJ databases">
        <title>Comparative genomics of biotechnologically important yeasts.</title>
        <authorList>
            <consortium name="DOE Joint Genome Institute"/>
            <person name="Riley R."/>
            <person name="Haridas S."/>
            <person name="Wolfe K.H."/>
            <person name="Lopes M.R."/>
            <person name="Hittinger C.T."/>
            <person name="Goker M."/>
            <person name="Salamov A."/>
            <person name="Wisecaver J."/>
            <person name="Long T.M."/>
            <person name="Aerts A.L."/>
            <person name="Barry K."/>
            <person name="Choi C."/>
            <person name="Clum A."/>
            <person name="Coughlan A.Y."/>
            <person name="Deshpande S."/>
            <person name="Douglass A.P."/>
            <person name="Hanson S.J."/>
            <person name="Klenk H.-P."/>
            <person name="Labutti K."/>
            <person name="Lapidus A."/>
            <person name="Lindquist E."/>
            <person name="Lipzen A."/>
            <person name="Meier-Kolthoff J.P."/>
            <person name="Ohm R.A."/>
            <person name="Otillar R.P."/>
            <person name="Pangilinan J."/>
            <person name="Peng Y."/>
            <person name="Rokas A."/>
            <person name="Rosa C.A."/>
            <person name="Scheuner C."/>
            <person name="Sibirny A.A."/>
            <person name="Slot J.C."/>
            <person name="Stielow J.B."/>
            <person name="Sun H."/>
            <person name="Kurtzman C.P."/>
            <person name="Blackwell M."/>
            <person name="Grigoriev I.V."/>
            <person name="Jeffries T.W."/>
        </authorList>
    </citation>
    <scope>NUCLEOTIDE SEQUENCE [LARGE SCALE GENOMIC DNA]</scope>
    <source>
        <strain evidence="4">NRRL Y-17324</strain>
    </source>
</reference>
<evidence type="ECO:0000313" key="4">
    <source>
        <dbReference type="Proteomes" id="UP000094285"/>
    </source>
</evidence>
<dbReference type="GO" id="GO:0045290">
    <property type="term" value="F:D-arabinose 1-dehydrogenase [NAD(P)+] activity"/>
    <property type="evidence" value="ECO:0007669"/>
    <property type="project" value="EnsemblFungi"/>
</dbReference>
<gene>
    <name evidence="3" type="ORF">CANTADRAFT_55367</name>
</gene>
<dbReference type="InterPro" id="IPR023210">
    <property type="entry name" value="NADP_OxRdtase_dom"/>
</dbReference>
<dbReference type="AlphaFoldDB" id="A0A1E4SDU7"/>
<evidence type="ECO:0000313" key="3">
    <source>
        <dbReference type="EMBL" id="ODV77689.1"/>
    </source>
</evidence>
<evidence type="ECO:0000256" key="1">
    <source>
        <dbReference type="ARBA" id="ARBA00023002"/>
    </source>
</evidence>
<dbReference type="PANTHER" id="PTHR42686:SF1">
    <property type="entry name" value="GH17980P-RELATED"/>
    <property type="match status" value="1"/>
</dbReference>
<dbReference type="Gene3D" id="3.20.20.100">
    <property type="entry name" value="NADP-dependent oxidoreductase domain"/>
    <property type="match status" value="1"/>
</dbReference>
<dbReference type="OrthoDB" id="5286008at2759"/>
<dbReference type="PRINTS" id="PR00069">
    <property type="entry name" value="ALDKETRDTASE"/>
</dbReference>
<dbReference type="GO" id="GO:0070485">
    <property type="term" value="P:dehydro-D-arabinono-1,4-lactone biosynthetic process"/>
    <property type="evidence" value="ECO:0007669"/>
    <property type="project" value="EnsemblFungi"/>
</dbReference>
<dbReference type="Proteomes" id="UP000094285">
    <property type="component" value="Unassembled WGS sequence"/>
</dbReference>
<dbReference type="EMBL" id="KV453914">
    <property type="protein sequence ID" value="ODV77689.1"/>
    <property type="molecule type" value="Genomic_DNA"/>
</dbReference>
<name>A0A1E4SDU7_9ASCO</name>
<organism evidence="3 4">
    <name type="scientific">Suhomyces tanzawaensis NRRL Y-17324</name>
    <dbReference type="NCBI Taxonomy" id="984487"/>
    <lineage>
        <taxon>Eukaryota</taxon>
        <taxon>Fungi</taxon>
        <taxon>Dikarya</taxon>
        <taxon>Ascomycota</taxon>
        <taxon>Saccharomycotina</taxon>
        <taxon>Pichiomycetes</taxon>
        <taxon>Debaryomycetaceae</taxon>
        <taxon>Suhomyces</taxon>
    </lineage>
</organism>
<protein>
    <submittedName>
        <fullName evidence="3">D-threo-aldose 1-dehydrogenase</fullName>
    </submittedName>
</protein>
<feature type="domain" description="NADP-dependent oxidoreductase" evidence="2">
    <location>
        <begin position="23"/>
        <end position="309"/>
    </location>
</feature>
<dbReference type="InterPro" id="IPR036812">
    <property type="entry name" value="NAD(P)_OxRdtase_dom_sf"/>
</dbReference>
<dbReference type="InterPro" id="IPR020471">
    <property type="entry name" value="AKR"/>
</dbReference>
<proteinExistence type="predicted"/>
<keyword evidence="1" id="KW-0560">Oxidoreductase</keyword>
<dbReference type="STRING" id="984487.A0A1E4SDU7"/>
<accession>A0A1E4SDU7</accession>
<dbReference type="GO" id="GO:0005829">
    <property type="term" value="C:cytosol"/>
    <property type="evidence" value="ECO:0007669"/>
    <property type="project" value="TreeGrafter"/>
</dbReference>
<dbReference type="GeneID" id="30984576"/>
<dbReference type="PANTHER" id="PTHR42686">
    <property type="entry name" value="GH17980P-RELATED"/>
    <property type="match status" value="1"/>
</dbReference>